<keyword evidence="1" id="KW-1133">Transmembrane helix</keyword>
<name>A0ABN6VTM3_9BACT</name>
<feature type="transmembrane region" description="Helical" evidence="1">
    <location>
        <begin position="6"/>
        <end position="28"/>
    </location>
</feature>
<dbReference type="Pfam" id="PF14376">
    <property type="entry name" value="Haem_bd"/>
    <property type="match status" value="1"/>
</dbReference>
<keyword evidence="1" id="KW-0472">Membrane</keyword>
<keyword evidence="4" id="KW-1185">Reference proteome</keyword>
<sequence>MVRLGAKLIGIIVAAGFGLLVLIQLVPYGRNHADPSVMNELPFNSPETKALVRRACFNCHSNETVWPWYASIAPVSWLVQHDVDEGRSKLNFSDWLGTREGERINKIKDEVEEGEMPPFVYRLAHPEARLSDRERQQLLDGLAVTIRR</sequence>
<dbReference type="RefSeq" id="WP_282002992.1">
    <property type="nucleotide sequence ID" value="NZ_AP027151.1"/>
</dbReference>
<organism evidence="3 4">
    <name type="scientific">Geotalea uraniireducens</name>
    <dbReference type="NCBI Taxonomy" id="351604"/>
    <lineage>
        <taxon>Bacteria</taxon>
        <taxon>Pseudomonadati</taxon>
        <taxon>Thermodesulfobacteriota</taxon>
        <taxon>Desulfuromonadia</taxon>
        <taxon>Geobacterales</taxon>
        <taxon>Geobacteraceae</taxon>
        <taxon>Geotalea</taxon>
    </lineage>
</organism>
<keyword evidence="1" id="KW-0812">Transmembrane</keyword>
<dbReference type="Proteomes" id="UP001317705">
    <property type="component" value="Chromosome"/>
</dbReference>
<evidence type="ECO:0000256" key="1">
    <source>
        <dbReference type="SAM" id="Phobius"/>
    </source>
</evidence>
<proteinExistence type="predicted"/>
<gene>
    <name evidence="3" type="ORF">GURASL_14230</name>
</gene>
<evidence type="ECO:0000313" key="4">
    <source>
        <dbReference type="Proteomes" id="UP001317705"/>
    </source>
</evidence>
<protein>
    <recommendedName>
        <fullName evidence="2">Haem-binding domain-containing protein</fullName>
    </recommendedName>
</protein>
<evidence type="ECO:0000313" key="3">
    <source>
        <dbReference type="EMBL" id="BDV42500.1"/>
    </source>
</evidence>
<dbReference type="EMBL" id="AP027151">
    <property type="protein sequence ID" value="BDV42500.1"/>
    <property type="molecule type" value="Genomic_DNA"/>
</dbReference>
<evidence type="ECO:0000259" key="2">
    <source>
        <dbReference type="SMART" id="SM01235"/>
    </source>
</evidence>
<reference evidence="3 4" key="1">
    <citation type="submission" date="2022-12" db="EMBL/GenBank/DDBJ databases">
        <title>Polyphasic characterization of Geotalea uranireducens NIT-SL11 newly isolated from a complex of sewage sludge and microbially reduced graphene oxide.</title>
        <authorList>
            <person name="Xie L."/>
            <person name="Yoshida N."/>
            <person name="Meng L."/>
        </authorList>
    </citation>
    <scope>NUCLEOTIDE SEQUENCE [LARGE SCALE GENOMIC DNA]</scope>
    <source>
        <strain evidence="3 4">NIT-SL11</strain>
    </source>
</reference>
<feature type="domain" description="Haem-binding" evidence="2">
    <location>
        <begin position="17"/>
        <end position="146"/>
    </location>
</feature>
<accession>A0ABN6VTM3</accession>
<dbReference type="SMART" id="SM01235">
    <property type="entry name" value="Haem_bd"/>
    <property type="match status" value="1"/>
</dbReference>
<dbReference type="InterPro" id="IPR025992">
    <property type="entry name" value="Haem-bd"/>
</dbReference>